<proteinExistence type="inferred from homology"/>
<dbReference type="InterPro" id="IPR011067">
    <property type="entry name" value="Plasmid_toxin/cell-grow_inhib"/>
</dbReference>
<dbReference type="GO" id="GO:0003677">
    <property type="term" value="F:DNA binding"/>
    <property type="evidence" value="ECO:0007669"/>
    <property type="project" value="InterPro"/>
</dbReference>
<dbReference type="Pfam" id="PF02452">
    <property type="entry name" value="PemK_toxin"/>
    <property type="match status" value="1"/>
</dbReference>
<dbReference type="Gene3D" id="2.30.30.110">
    <property type="match status" value="1"/>
</dbReference>
<protein>
    <submittedName>
        <fullName evidence="3">Type II toxin-antitoxin system PemK/MazF family toxin</fullName>
    </submittedName>
</protein>
<sequence>MAIAGQIVLFKFPQTDLSVGKLRPALLVKPVSSRYDDWLVCMISTKTGQEISGLDEIISPKHPDFVQTGLKSESVIRVSRLAVVSKKILLGNIGKISTQRLEKIKRNLATWIITN</sequence>
<dbReference type="AlphaFoldDB" id="A0A977L0M2"/>
<evidence type="ECO:0000256" key="2">
    <source>
        <dbReference type="ARBA" id="ARBA00022649"/>
    </source>
</evidence>
<evidence type="ECO:0000256" key="1">
    <source>
        <dbReference type="ARBA" id="ARBA00007521"/>
    </source>
</evidence>
<dbReference type="InterPro" id="IPR003477">
    <property type="entry name" value="PemK-like"/>
</dbReference>
<dbReference type="EMBL" id="CP073041">
    <property type="protein sequence ID" value="UXE63376.1"/>
    <property type="molecule type" value="Genomic_DNA"/>
</dbReference>
<keyword evidence="2" id="KW-1277">Toxin-antitoxin system</keyword>
<dbReference type="KEGG" id="wna:KA717_12510"/>
<name>A0A977L0M2_9CYAN</name>
<reference evidence="3" key="1">
    <citation type="submission" date="2021-04" db="EMBL/GenBank/DDBJ databases">
        <title>Genome sequence of Woronichinia naegeliana from Washington state freshwater lake bloom.</title>
        <authorList>
            <person name="Dreher T.W."/>
        </authorList>
    </citation>
    <scope>NUCLEOTIDE SEQUENCE</scope>
    <source>
        <strain evidence="3">WA131</strain>
    </source>
</reference>
<dbReference type="SUPFAM" id="SSF50118">
    <property type="entry name" value="Cell growth inhibitor/plasmid maintenance toxic component"/>
    <property type="match status" value="1"/>
</dbReference>
<organism evidence="3">
    <name type="scientific">Woronichinia naegeliana WA131</name>
    <dbReference type="NCBI Taxonomy" id="2824559"/>
    <lineage>
        <taxon>Bacteria</taxon>
        <taxon>Bacillati</taxon>
        <taxon>Cyanobacteriota</taxon>
        <taxon>Cyanophyceae</taxon>
        <taxon>Synechococcales</taxon>
        <taxon>Coelosphaeriaceae</taxon>
        <taxon>Woronichinia</taxon>
    </lineage>
</organism>
<evidence type="ECO:0000313" key="3">
    <source>
        <dbReference type="EMBL" id="UXE63376.1"/>
    </source>
</evidence>
<accession>A0A977L0M2</accession>
<dbReference type="Proteomes" id="UP001065613">
    <property type="component" value="Chromosome"/>
</dbReference>
<gene>
    <name evidence="3" type="ORF">KA717_12510</name>
</gene>
<comment type="similarity">
    <text evidence="1">Belongs to the PemK/MazF family.</text>
</comment>